<reference evidence="9" key="1">
    <citation type="submission" date="2016-10" db="EMBL/GenBank/DDBJ databases">
        <authorList>
            <person name="de Groot N.N."/>
        </authorList>
    </citation>
    <scope>NUCLEOTIDE SEQUENCE</scope>
</reference>
<dbReference type="InterPro" id="IPR004358">
    <property type="entry name" value="Sig_transdc_His_kin-like_C"/>
</dbReference>
<keyword evidence="5" id="KW-0067">ATP-binding</keyword>
<dbReference type="GO" id="GO:0000155">
    <property type="term" value="F:phosphorelay sensor kinase activity"/>
    <property type="evidence" value="ECO:0007669"/>
    <property type="project" value="InterPro"/>
</dbReference>
<dbReference type="Gene3D" id="1.10.287.130">
    <property type="match status" value="1"/>
</dbReference>
<evidence type="ECO:0000256" key="3">
    <source>
        <dbReference type="ARBA" id="ARBA00022741"/>
    </source>
</evidence>
<dbReference type="PANTHER" id="PTHR43065:SF10">
    <property type="entry name" value="PEROXIDE STRESS-ACTIVATED HISTIDINE KINASE MAK3"/>
    <property type="match status" value="1"/>
</dbReference>
<dbReference type="SUPFAM" id="SSF47384">
    <property type="entry name" value="Homodimeric domain of signal transducing histidine kinase"/>
    <property type="match status" value="1"/>
</dbReference>
<evidence type="ECO:0000256" key="1">
    <source>
        <dbReference type="ARBA" id="ARBA00022553"/>
    </source>
</evidence>
<dbReference type="Gene3D" id="3.30.565.10">
    <property type="entry name" value="Histidine kinase-like ATPase, C-terminal domain"/>
    <property type="match status" value="1"/>
</dbReference>
<sequence length="436" mass="50006">MTEAIQNYVSTYQKPEMYKLISEGKLSKEYFRASLMSSTYIVEHINNNFNKLKNKENNMSKLDFKFASNNPTNLVNKANAFELKVLEKFRNTGLKTFTEVVQHKGKDTVFYAHPVQRNTQKCLQCHGKVEDAPKGMRAIYGELNGYKEKLGDIRAINAVYATIDVNDTMLKTYITMNLFSLCVFILIYFTLCYFVTEMSKKDKLITKQSRFAALGEMISMIAHQWRQPLTGMGMSINNLLLDIELGDSNDKNSKETLELINRQILYLSTTIDDFKNFFRPDLKNEMMNVKATIKDSILIIDSTIKSNGVEIILDIEKEIVLLTKKNDVIQIILNLIKNSMDAFIENKVQKRIINISVNETKKFINIIVKDNAGGIPAEIVEKIFDPYFSTKDKKNGTGLGLYMSKMIVEDHLSGYLNVKTKENTTIFTIKLRKKVI</sequence>
<dbReference type="InterPro" id="IPR005467">
    <property type="entry name" value="His_kinase_dom"/>
</dbReference>
<keyword evidence="1" id="KW-0597">Phosphoprotein</keyword>
<evidence type="ECO:0000259" key="8">
    <source>
        <dbReference type="PROSITE" id="PS50109"/>
    </source>
</evidence>
<dbReference type="SMART" id="SM00388">
    <property type="entry name" value="HisKA"/>
    <property type="match status" value="1"/>
</dbReference>
<dbReference type="InterPro" id="IPR021796">
    <property type="entry name" value="Tll0287-like_dom"/>
</dbReference>
<dbReference type="InterPro" id="IPR036890">
    <property type="entry name" value="HATPase_C_sf"/>
</dbReference>
<evidence type="ECO:0000313" key="9">
    <source>
        <dbReference type="EMBL" id="SFV67195.1"/>
    </source>
</evidence>
<dbReference type="EMBL" id="FPHF01000095">
    <property type="protein sequence ID" value="SFV67195.1"/>
    <property type="molecule type" value="Genomic_DNA"/>
</dbReference>
<keyword evidence="7" id="KW-0472">Membrane</keyword>
<name>A0A1W1CN81_9ZZZZ</name>
<dbReference type="SMART" id="SM00387">
    <property type="entry name" value="HATPase_c"/>
    <property type="match status" value="1"/>
</dbReference>
<dbReference type="PROSITE" id="PS50109">
    <property type="entry name" value="HIS_KIN"/>
    <property type="match status" value="1"/>
</dbReference>
<keyword evidence="3" id="KW-0547">Nucleotide-binding</keyword>
<gene>
    <name evidence="9" type="ORF">MNB_SM-4-192</name>
</gene>
<accession>A0A1W1CN81</accession>
<dbReference type="Pfam" id="PF02518">
    <property type="entry name" value="HATPase_c"/>
    <property type="match status" value="1"/>
</dbReference>
<dbReference type="Pfam" id="PF11845">
    <property type="entry name" value="Tll0287-like"/>
    <property type="match status" value="1"/>
</dbReference>
<keyword evidence="7" id="KW-1133">Transmembrane helix</keyword>
<evidence type="ECO:0000256" key="4">
    <source>
        <dbReference type="ARBA" id="ARBA00022777"/>
    </source>
</evidence>
<dbReference type="PRINTS" id="PR00344">
    <property type="entry name" value="BCTRLSENSOR"/>
</dbReference>
<keyword evidence="4 9" id="KW-0418">Kinase</keyword>
<dbReference type="InterPro" id="IPR003594">
    <property type="entry name" value="HATPase_dom"/>
</dbReference>
<dbReference type="PANTHER" id="PTHR43065">
    <property type="entry name" value="SENSOR HISTIDINE KINASE"/>
    <property type="match status" value="1"/>
</dbReference>
<dbReference type="GO" id="GO:0005524">
    <property type="term" value="F:ATP binding"/>
    <property type="evidence" value="ECO:0007669"/>
    <property type="project" value="UniProtKB-KW"/>
</dbReference>
<keyword evidence="6" id="KW-0902">Two-component regulatory system</keyword>
<keyword evidence="7" id="KW-0812">Transmembrane</keyword>
<dbReference type="InterPro" id="IPR036097">
    <property type="entry name" value="HisK_dim/P_sf"/>
</dbReference>
<feature type="domain" description="Histidine kinase" evidence="8">
    <location>
        <begin position="220"/>
        <end position="435"/>
    </location>
</feature>
<evidence type="ECO:0000256" key="6">
    <source>
        <dbReference type="ARBA" id="ARBA00023012"/>
    </source>
</evidence>
<evidence type="ECO:0000256" key="2">
    <source>
        <dbReference type="ARBA" id="ARBA00022679"/>
    </source>
</evidence>
<dbReference type="SUPFAM" id="SSF55874">
    <property type="entry name" value="ATPase domain of HSP90 chaperone/DNA topoisomerase II/histidine kinase"/>
    <property type="match status" value="1"/>
</dbReference>
<proteinExistence type="predicted"/>
<organism evidence="9">
    <name type="scientific">hydrothermal vent metagenome</name>
    <dbReference type="NCBI Taxonomy" id="652676"/>
    <lineage>
        <taxon>unclassified sequences</taxon>
        <taxon>metagenomes</taxon>
        <taxon>ecological metagenomes</taxon>
    </lineage>
</organism>
<dbReference type="Pfam" id="PF00512">
    <property type="entry name" value="HisKA"/>
    <property type="match status" value="1"/>
</dbReference>
<dbReference type="AlphaFoldDB" id="A0A1W1CN81"/>
<dbReference type="CDD" id="cd00082">
    <property type="entry name" value="HisKA"/>
    <property type="match status" value="1"/>
</dbReference>
<evidence type="ECO:0000256" key="7">
    <source>
        <dbReference type="SAM" id="Phobius"/>
    </source>
</evidence>
<evidence type="ECO:0000256" key="5">
    <source>
        <dbReference type="ARBA" id="ARBA00022840"/>
    </source>
</evidence>
<feature type="transmembrane region" description="Helical" evidence="7">
    <location>
        <begin position="173"/>
        <end position="195"/>
    </location>
</feature>
<keyword evidence="2" id="KW-0808">Transferase</keyword>
<protein>
    <submittedName>
        <fullName evidence="9">Putative two-component sensor histidine kinase</fullName>
    </submittedName>
</protein>
<dbReference type="InterPro" id="IPR003661">
    <property type="entry name" value="HisK_dim/P_dom"/>
</dbReference>